<name>A0A2P7ATK5_9HYPH</name>
<feature type="domain" description="Terminase large subunit gp17-like C-terminal" evidence="2">
    <location>
        <begin position="270"/>
        <end position="416"/>
    </location>
</feature>
<protein>
    <submittedName>
        <fullName evidence="3">ATP-binding protein</fullName>
    </submittedName>
</protein>
<comment type="caution">
    <text evidence="3">The sequence shown here is derived from an EMBL/GenBank/DDBJ whole genome shotgun (WGS) entry which is preliminary data.</text>
</comment>
<evidence type="ECO:0000313" key="4">
    <source>
        <dbReference type="Proteomes" id="UP000241764"/>
    </source>
</evidence>
<dbReference type="InterPro" id="IPR027417">
    <property type="entry name" value="P-loop_NTPase"/>
</dbReference>
<keyword evidence="4" id="KW-1185">Reference proteome</keyword>
<evidence type="ECO:0000259" key="2">
    <source>
        <dbReference type="Pfam" id="PF17289"/>
    </source>
</evidence>
<accession>A0A2P7ATK5</accession>
<dbReference type="InterPro" id="IPR035421">
    <property type="entry name" value="Terminase_6C"/>
</dbReference>
<keyword evidence="3" id="KW-0547">Nucleotide-binding</keyword>
<evidence type="ECO:0000313" key="3">
    <source>
        <dbReference type="EMBL" id="PSH57540.1"/>
    </source>
</evidence>
<dbReference type="GO" id="GO:0005524">
    <property type="term" value="F:ATP binding"/>
    <property type="evidence" value="ECO:0007669"/>
    <property type="project" value="UniProtKB-KW"/>
</dbReference>
<dbReference type="EMBL" id="PGGM01000018">
    <property type="protein sequence ID" value="PSH57540.1"/>
    <property type="molecule type" value="Genomic_DNA"/>
</dbReference>
<dbReference type="Proteomes" id="UP000241764">
    <property type="component" value="Unassembled WGS sequence"/>
</dbReference>
<keyword evidence="1" id="KW-1188">Viral release from host cell</keyword>
<proteinExistence type="predicted"/>
<gene>
    <name evidence="3" type="ORF">CU103_27495</name>
</gene>
<dbReference type="Pfam" id="PF03237">
    <property type="entry name" value="Terminase_6N"/>
    <property type="match status" value="1"/>
</dbReference>
<dbReference type="OrthoDB" id="4519042at2"/>
<organism evidence="3 4">
    <name type="scientific">Phyllobacterium sophorae</name>
    <dbReference type="NCBI Taxonomy" id="1520277"/>
    <lineage>
        <taxon>Bacteria</taxon>
        <taxon>Pseudomonadati</taxon>
        <taxon>Pseudomonadota</taxon>
        <taxon>Alphaproteobacteria</taxon>
        <taxon>Hyphomicrobiales</taxon>
        <taxon>Phyllobacteriaceae</taxon>
        <taxon>Phyllobacterium</taxon>
    </lineage>
</organism>
<keyword evidence="3" id="KW-0067">ATP-binding</keyword>
<evidence type="ECO:0000256" key="1">
    <source>
        <dbReference type="ARBA" id="ARBA00022612"/>
    </source>
</evidence>
<dbReference type="AlphaFoldDB" id="A0A2P7ATK5"/>
<dbReference type="Gene3D" id="3.30.420.240">
    <property type="match status" value="1"/>
</dbReference>
<dbReference type="Pfam" id="PF17289">
    <property type="entry name" value="Terminase_6C"/>
    <property type="match status" value="1"/>
</dbReference>
<sequence>MNLPKSARESWSAKNLNSRESDAVEREWIIRGRTAQQPPLADWQTWLILGGRGSGKTRMGAEWTNGVAQAYRPFSDVKSCNIALVGETLADVREVMIDGPSGIMSVSRAERPRYEMTRRRLVWTNGATAAMFSSEDPDSLRGPQFDAAWCDELCKWKHMQETWDMLQFGLRLGFNPRQVITTTPRPLGLIKCMLADPAIPVWRMKMRENAQNLAPGFVNHVNGLYGGTRLGRQELDGELIEESPDALWSRLMMEDIHCSDVPELKRIVVAIDPPASATKKSDACGIVAAGLDEGNIAWVLADESIAPAKPHEWARRAIALFHRLEADLIVAEVNQGGDMVAAVIAAEDNSVPVRAVRANRGKALRAEPIATLYEQGRVRHAARFPALEDEMCDFSHSGLSSGRSPDRVDALVWALSDLLRRRDGNPRIRVVG</sequence>
<reference evidence="4" key="1">
    <citation type="submission" date="2017-11" db="EMBL/GenBank/DDBJ databases">
        <authorList>
            <person name="Kuznetsova I."/>
            <person name="Sazanova A."/>
            <person name="Chirak E."/>
            <person name="Safronova V."/>
            <person name="Willems A."/>
        </authorList>
    </citation>
    <scope>NUCLEOTIDE SEQUENCE [LARGE SCALE GENOMIC DNA]</scope>
    <source>
        <strain evidence="4">CCBAU 03422</strain>
    </source>
</reference>
<dbReference type="Gene3D" id="3.40.50.300">
    <property type="entry name" value="P-loop containing nucleotide triphosphate hydrolases"/>
    <property type="match status" value="1"/>
</dbReference>